<dbReference type="GO" id="GO:0003676">
    <property type="term" value="F:nucleic acid binding"/>
    <property type="evidence" value="ECO:0007669"/>
    <property type="project" value="InterPro"/>
</dbReference>
<dbReference type="InterPro" id="IPR036869">
    <property type="entry name" value="J_dom_sf"/>
</dbReference>
<keyword evidence="1" id="KW-0479">Metal-binding</keyword>
<dbReference type="InterPro" id="IPR022755">
    <property type="entry name" value="Znf_C2H2_jaz"/>
</dbReference>
<reference evidence="9" key="1">
    <citation type="submission" date="2019-10" db="EMBL/GenBank/DDBJ databases">
        <authorList>
            <consortium name="DOE Joint Genome Institute"/>
            <person name="Kuo A."/>
            <person name="Miyauchi S."/>
            <person name="Kiss E."/>
            <person name="Drula E."/>
            <person name="Kohler A."/>
            <person name="Sanchez-Garcia M."/>
            <person name="Andreopoulos B."/>
            <person name="Barry K.W."/>
            <person name="Bonito G."/>
            <person name="Buee M."/>
            <person name="Carver A."/>
            <person name="Chen C."/>
            <person name="Cichocki N."/>
            <person name="Clum A."/>
            <person name="Culley D."/>
            <person name="Crous P.W."/>
            <person name="Fauchery L."/>
            <person name="Girlanda M."/>
            <person name="Hayes R."/>
            <person name="Keri Z."/>
            <person name="LaButti K."/>
            <person name="Lipzen A."/>
            <person name="Lombard V."/>
            <person name="Magnuson J."/>
            <person name="Maillard F."/>
            <person name="Morin E."/>
            <person name="Murat C."/>
            <person name="Nolan M."/>
            <person name="Ohm R."/>
            <person name="Pangilinan J."/>
            <person name="Pereira M."/>
            <person name="Perotto S."/>
            <person name="Peter M."/>
            <person name="Riley R."/>
            <person name="Sitrit Y."/>
            <person name="Stielow B."/>
            <person name="Szollosi G."/>
            <person name="Zifcakova L."/>
            <person name="Stursova M."/>
            <person name="Spatafora J.W."/>
            <person name="Tedersoo L."/>
            <person name="Vaario L.-M."/>
            <person name="Yamada A."/>
            <person name="Yan M."/>
            <person name="Wang P."/>
            <person name="Xu J."/>
            <person name="Bruns T."/>
            <person name="Baldrian P."/>
            <person name="Vilgalys R."/>
            <person name="Henrissat B."/>
            <person name="Grigoriev I.V."/>
            <person name="Hibbett D."/>
            <person name="Nagy L.G."/>
            <person name="Martin F.M."/>
        </authorList>
    </citation>
    <scope>NUCLEOTIDE SEQUENCE</scope>
    <source>
        <strain evidence="9">Prilba</strain>
    </source>
</reference>
<dbReference type="PROSITE" id="PS50076">
    <property type="entry name" value="DNAJ_2"/>
    <property type="match status" value="1"/>
</dbReference>
<dbReference type="GO" id="GO:0005737">
    <property type="term" value="C:cytoplasm"/>
    <property type="evidence" value="ECO:0007669"/>
    <property type="project" value="TreeGrafter"/>
</dbReference>
<feature type="domain" description="J" evidence="7">
    <location>
        <begin position="21"/>
        <end position="87"/>
    </location>
</feature>
<dbReference type="OrthoDB" id="5894at2759"/>
<dbReference type="SUPFAM" id="SSF57667">
    <property type="entry name" value="beta-beta-alpha zinc fingers"/>
    <property type="match status" value="1"/>
</dbReference>
<feature type="compositionally biased region" description="Basic and acidic residues" evidence="6">
    <location>
        <begin position="399"/>
        <end position="409"/>
    </location>
</feature>
<dbReference type="InterPro" id="IPR001623">
    <property type="entry name" value="DnaJ_domain"/>
</dbReference>
<organism evidence="9 10">
    <name type="scientific">Russula ochroleuca</name>
    <dbReference type="NCBI Taxonomy" id="152965"/>
    <lineage>
        <taxon>Eukaryota</taxon>
        <taxon>Fungi</taxon>
        <taxon>Dikarya</taxon>
        <taxon>Basidiomycota</taxon>
        <taxon>Agaricomycotina</taxon>
        <taxon>Agaricomycetes</taxon>
        <taxon>Russulales</taxon>
        <taxon>Russulaceae</taxon>
        <taxon>Russula</taxon>
    </lineage>
</organism>
<dbReference type="Pfam" id="PF12171">
    <property type="entry name" value="zf-C2H2_jaz"/>
    <property type="match status" value="1"/>
</dbReference>
<dbReference type="SUPFAM" id="SSF46565">
    <property type="entry name" value="Chaperone J-domain"/>
    <property type="match status" value="1"/>
</dbReference>
<dbReference type="PROSITE" id="PS50157">
    <property type="entry name" value="ZINC_FINGER_C2H2_2"/>
    <property type="match status" value="1"/>
</dbReference>
<feature type="domain" description="C2H2-type" evidence="8">
    <location>
        <begin position="320"/>
        <end position="344"/>
    </location>
</feature>
<keyword evidence="3" id="KW-0862">Zinc</keyword>
<feature type="region of interest" description="Disordered" evidence="6">
    <location>
        <begin position="380"/>
        <end position="536"/>
    </location>
</feature>
<evidence type="ECO:0000256" key="5">
    <source>
        <dbReference type="SAM" id="Coils"/>
    </source>
</evidence>
<dbReference type="PROSITE" id="PS00028">
    <property type="entry name" value="ZINC_FINGER_C2H2_1"/>
    <property type="match status" value="2"/>
</dbReference>
<dbReference type="CDD" id="cd06257">
    <property type="entry name" value="DnaJ"/>
    <property type="match status" value="1"/>
</dbReference>
<dbReference type="SMART" id="SM00355">
    <property type="entry name" value="ZnF_C2H2"/>
    <property type="match status" value="2"/>
</dbReference>
<dbReference type="SMART" id="SM00271">
    <property type="entry name" value="DnaJ"/>
    <property type="match status" value="1"/>
</dbReference>
<feature type="region of interest" description="Disordered" evidence="6">
    <location>
        <begin position="560"/>
        <end position="582"/>
    </location>
</feature>
<keyword evidence="2 4" id="KW-0863">Zinc-finger</keyword>
<feature type="compositionally biased region" description="Basic and acidic residues" evidence="6">
    <location>
        <begin position="514"/>
        <end position="535"/>
    </location>
</feature>
<feature type="coiled-coil region" evidence="5">
    <location>
        <begin position="338"/>
        <end position="368"/>
    </location>
</feature>
<dbReference type="InterPro" id="IPR054076">
    <property type="entry name" value="ZUO1-like_ZHD"/>
</dbReference>
<accession>A0A9P5N4C4</accession>
<evidence type="ECO:0000259" key="8">
    <source>
        <dbReference type="PROSITE" id="PS50157"/>
    </source>
</evidence>
<keyword evidence="10" id="KW-1185">Reference proteome</keyword>
<dbReference type="PANTHER" id="PTHR44029">
    <property type="entry name" value="DNAJ HOMOLOG SUBFAMILY C MEMBER 21"/>
    <property type="match status" value="1"/>
</dbReference>
<reference evidence="9" key="2">
    <citation type="journal article" date="2020" name="Nat. Commun.">
        <title>Large-scale genome sequencing of mycorrhizal fungi provides insights into the early evolution of symbiotic traits.</title>
        <authorList>
            <person name="Miyauchi S."/>
            <person name="Kiss E."/>
            <person name="Kuo A."/>
            <person name="Drula E."/>
            <person name="Kohler A."/>
            <person name="Sanchez-Garcia M."/>
            <person name="Morin E."/>
            <person name="Andreopoulos B."/>
            <person name="Barry K.W."/>
            <person name="Bonito G."/>
            <person name="Buee M."/>
            <person name="Carver A."/>
            <person name="Chen C."/>
            <person name="Cichocki N."/>
            <person name="Clum A."/>
            <person name="Culley D."/>
            <person name="Crous P.W."/>
            <person name="Fauchery L."/>
            <person name="Girlanda M."/>
            <person name="Hayes R.D."/>
            <person name="Keri Z."/>
            <person name="LaButti K."/>
            <person name="Lipzen A."/>
            <person name="Lombard V."/>
            <person name="Magnuson J."/>
            <person name="Maillard F."/>
            <person name="Murat C."/>
            <person name="Nolan M."/>
            <person name="Ohm R.A."/>
            <person name="Pangilinan J."/>
            <person name="Pereira M.F."/>
            <person name="Perotto S."/>
            <person name="Peter M."/>
            <person name="Pfister S."/>
            <person name="Riley R."/>
            <person name="Sitrit Y."/>
            <person name="Stielow J.B."/>
            <person name="Szollosi G."/>
            <person name="Zifcakova L."/>
            <person name="Stursova M."/>
            <person name="Spatafora J.W."/>
            <person name="Tedersoo L."/>
            <person name="Vaario L.M."/>
            <person name="Yamada A."/>
            <person name="Yan M."/>
            <person name="Wang P."/>
            <person name="Xu J."/>
            <person name="Bruns T."/>
            <person name="Baldrian P."/>
            <person name="Vilgalys R."/>
            <person name="Dunand C."/>
            <person name="Henrissat B."/>
            <person name="Grigoriev I.V."/>
            <person name="Hibbett D."/>
            <person name="Nagy L.G."/>
            <person name="Martin F.M."/>
        </authorList>
    </citation>
    <scope>NUCLEOTIDE SEQUENCE</scope>
    <source>
        <strain evidence="9">Prilba</strain>
    </source>
</reference>
<evidence type="ECO:0000259" key="7">
    <source>
        <dbReference type="PROSITE" id="PS50076"/>
    </source>
</evidence>
<dbReference type="Gene3D" id="1.10.287.110">
    <property type="entry name" value="DnaJ domain"/>
    <property type="match status" value="1"/>
</dbReference>
<evidence type="ECO:0000256" key="3">
    <source>
        <dbReference type="ARBA" id="ARBA00022833"/>
    </source>
</evidence>
<dbReference type="Pfam" id="PF00226">
    <property type="entry name" value="DnaJ"/>
    <property type="match status" value="1"/>
</dbReference>
<evidence type="ECO:0000256" key="2">
    <source>
        <dbReference type="ARBA" id="ARBA00022771"/>
    </source>
</evidence>
<dbReference type="PRINTS" id="PR00625">
    <property type="entry name" value="JDOMAIN"/>
</dbReference>
<dbReference type="Gene3D" id="3.30.160.60">
    <property type="entry name" value="Classic Zinc Finger"/>
    <property type="match status" value="1"/>
</dbReference>
<dbReference type="PROSITE" id="PS00636">
    <property type="entry name" value="DNAJ_1"/>
    <property type="match status" value="1"/>
</dbReference>
<dbReference type="InterPro" id="IPR036236">
    <property type="entry name" value="Znf_C2H2_sf"/>
</dbReference>
<dbReference type="Pfam" id="PF21884">
    <property type="entry name" value="ZUO1-like_ZHD"/>
    <property type="match status" value="1"/>
</dbReference>
<evidence type="ECO:0000313" key="9">
    <source>
        <dbReference type="EMBL" id="KAF8485847.1"/>
    </source>
</evidence>
<dbReference type="InterPro" id="IPR018253">
    <property type="entry name" value="DnaJ_domain_CS"/>
</dbReference>
<comment type="caution">
    <text evidence="9">The sequence shown here is derived from an EMBL/GenBank/DDBJ whole genome shotgun (WGS) entry which is preliminary data.</text>
</comment>
<feature type="compositionally biased region" description="Low complexity" evidence="6">
    <location>
        <begin position="446"/>
        <end position="460"/>
    </location>
</feature>
<keyword evidence="5" id="KW-0175">Coiled coil</keyword>
<gene>
    <name evidence="9" type="ORF">DFH94DRAFT_708444</name>
</gene>
<dbReference type="InterPro" id="IPR013087">
    <property type="entry name" value="Znf_C2H2_type"/>
</dbReference>
<protein>
    <submittedName>
        <fullName evidence="9">DnaJ-domain-containing protein</fullName>
    </submittedName>
</protein>
<dbReference type="EMBL" id="WHVB01000002">
    <property type="protein sequence ID" value="KAF8485847.1"/>
    <property type="molecule type" value="Genomic_DNA"/>
</dbReference>
<dbReference type="Proteomes" id="UP000759537">
    <property type="component" value="Unassembled WGS sequence"/>
</dbReference>
<proteinExistence type="predicted"/>
<dbReference type="SMART" id="SM00451">
    <property type="entry name" value="ZnF_U1"/>
    <property type="match status" value="1"/>
</dbReference>
<evidence type="ECO:0000256" key="6">
    <source>
        <dbReference type="SAM" id="MobiDB-lite"/>
    </source>
</evidence>
<dbReference type="PANTHER" id="PTHR44029:SF1">
    <property type="entry name" value="DNAJ HOMOLOG SUBFAMILY C MEMBER 21"/>
    <property type="match status" value="1"/>
</dbReference>
<evidence type="ECO:0000313" key="10">
    <source>
        <dbReference type="Proteomes" id="UP000759537"/>
    </source>
</evidence>
<name>A0A9P5N4C4_9AGAM</name>
<feature type="region of interest" description="Disordered" evidence="6">
    <location>
        <begin position="260"/>
        <end position="286"/>
    </location>
</feature>
<dbReference type="InterPro" id="IPR003604">
    <property type="entry name" value="Matrin/U1-like-C_Znf_C2H2"/>
</dbReference>
<sequence length="582" mass="65319">MGASESRSQQEADDDGTTPQDYYTILEVDENASADEIRRSFRRLALIHHPDKNQNDPEGATRRFATLQQAYEILSDEQERAWYDSHRSGLVPEPDAETVVNDIKKGTAPSRARDRGLTVRHIQAFLNPSIWSGFGDDENSFFTVYRNLFDRLASDELHYTEAEFPPFGYATWGWAALSKERPSEAARLFYKFWLNFATAKEFTWFDQWNTTEAPDRHVRRLMEKDNKKARDAARKEYNETVRTLVMFVRKRDPRYREYIARQANPPGQASPTAASGAVTPRKTAPKSTFVAQDWQQVAEPCDAAADLEWARAEGADDEEWECIACNKTFRSEAAWNSHERSKKHLRAVEQLKREMQDEEQELELGQSNDEEEVADVDVKVHQSDTDQGTAGVNTIVECAGDKDPLKATPDRGTSAATPKEEGNTTEDEDFSSHPGRQQGPQKKACTPSPSSLTPVVPKLSQKGLARATRDASPRQQAGGDLKFSEENPNYAGSEGDTVPEDDSGGAANSTKGEPLSKREKRRAREAAKKVRENEAKSACACNFCGETFESRTKLFEHVNREGHALADSRDGNTPKKKGKKTK</sequence>
<feature type="region of interest" description="Disordered" evidence="6">
    <location>
        <begin position="1"/>
        <end position="21"/>
    </location>
</feature>
<dbReference type="InterPro" id="IPR051964">
    <property type="entry name" value="Chaperone_stress_response"/>
</dbReference>
<evidence type="ECO:0000256" key="1">
    <source>
        <dbReference type="ARBA" id="ARBA00022723"/>
    </source>
</evidence>
<evidence type="ECO:0000256" key="4">
    <source>
        <dbReference type="PROSITE-ProRule" id="PRU00042"/>
    </source>
</evidence>
<feature type="compositionally biased region" description="Basic and acidic residues" evidence="6">
    <location>
        <begin position="560"/>
        <end position="573"/>
    </location>
</feature>
<dbReference type="AlphaFoldDB" id="A0A9P5N4C4"/>
<dbReference type="GO" id="GO:0008270">
    <property type="term" value="F:zinc ion binding"/>
    <property type="evidence" value="ECO:0007669"/>
    <property type="project" value="UniProtKB-KW"/>
</dbReference>